<dbReference type="PROSITE" id="PS00430">
    <property type="entry name" value="TONB_DEPENDENT_REC_1"/>
    <property type="match status" value="1"/>
</dbReference>
<dbReference type="InterPro" id="IPR010916">
    <property type="entry name" value="TonB_box_CS"/>
</dbReference>
<dbReference type="AlphaFoldDB" id="A0A2W5K9B4"/>
<proteinExistence type="predicted"/>
<feature type="chain" id="PRO_5015881600" evidence="1">
    <location>
        <begin position="26"/>
        <end position="249"/>
    </location>
</feature>
<dbReference type="EMBL" id="QFPO01000012">
    <property type="protein sequence ID" value="PZQ12579.1"/>
    <property type="molecule type" value="Genomic_DNA"/>
</dbReference>
<comment type="caution">
    <text evidence="2">The sequence shown here is derived from an EMBL/GenBank/DDBJ whole genome shotgun (WGS) entry which is preliminary data.</text>
</comment>
<protein>
    <submittedName>
        <fullName evidence="2">Uncharacterized protein</fullName>
    </submittedName>
</protein>
<evidence type="ECO:0000313" key="3">
    <source>
        <dbReference type="Proteomes" id="UP000249046"/>
    </source>
</evidence>
<keyword evidence="1" id="KW-0732">Signal</keyword>
<dbReference type="Proteomes" id="UP000249046">
    <property type="component" value="Unassembled WGS sequence"/>
</dbReference>
<accession>A0A2W5K9B4</accession>
<evidence type="ECO:0000256" key="1">
    <source>
        <dbReference type="SAM" id="SignalP"/>
    </source>
</evidence>
<evidence type="ECO:0000313" key="2">
    <source>
        <dbReference type="EMBL" id="PZQ12579.1"/>
    </source>
</evidence>
<sequence length="249" mass="27323">MASTGLRKAGWLLGIVPMLASPAFADGSDRLETIVVTGSRMSYRDLLDTPAVAITRPGDYLLLPFTLVNDTRNAQGRKDEIYATIRKMAARSGGTFELVHGETFVTRVDSSNLHLPLENDEKRPDTSHLSLFVRIAIKGAADRAEDMTRQLREFIAQSERVGRTEIDVANETALSLTRPERFRQELIQAIAEDTSLVRRTLGAQCEVAIDGLGSRIEWQRVSVSELMLYIPYSLQISGCGAGATAQPSG</sequence>
<gene>
    <name evidence="2" type="ORF">DI564_13165</name>
</gene>
<organism evidence="2 3">
    <name type="scientific">Rhodanobacter denitrificans</name>
    <dbReference type="NCBI Taxonomy" id="666685"/>
    <lineage>
        <taxon>Bacteria</taxon>
        <taxon>Pseudomonadati</taxon>
        <taxon>Pseudomonadota</taxon>
        <taxon>Gammaproteobacteria</taxon>
        <taxon>Lysobacterales</taxon>
        <taxon>Rhodanobacteraceae</taxon>
        <taxon>Rhodanobacter</taxon>
    </lineage>
</organism>
<reference evidence="2 3" key="1">
    <citation type="submission" date="2017-08" db="EMBL/GenBank/DDBJ databases">
        <title>Infants hospitalized years apart are colonized by the same room-sourced microbial strains.</title>
        <authorList>
            <person name="Brooks B."/>
            <person name="Olm M.R."/>
            <person name="Firek B.A."/>
            <person name="Baker R."/>
            <person name="Thomas B.C."/>
            <person name="Morowitz M.J."/>
            <person name="Banfield J.F."/>
        </authorList>
    </citation>
    <scope>NUCLEOTIDE SEQUENCE [LARGE SCALE GENOMIC DNA]</scope>
    <source>
        <strain evidence="2">S2_005_003_R2_42</strain>
    </source>
</reference>
<name>A0A2W5K9B4_9GAMM</name>
<feature type="signal peptide" evidence="1">
    <location>
        <begin position="1"/>
        <end position="25"/>
    </location>
</feature>